<dbReference type="Proteomes" id="UP001431783">
    <property type="component" value="Unassembled WGS sequence"/>
</dbReference>
<organism evidence="1 2">
    <name type="scientific">Henosepilachna vigintioctopunctata</name>
    <dbReference type="NCBI Taxonomy" id="420089"/>
    <lineage>
        <taxon>Eukaryota</taxon>
        <taxon>Metazoa</taxon>
        <taxon>Ecdysozoa</taxon>
        <taxon>Arthropoda</taxon>
        <taxon>Hexapoda</taxon>
        <taxon>Insecta</taxon>
        <taxon>Pterygota</taxon>
        <taxon>Neoptera</taxon>
        <taxon>Endopterygota</taxon>
        <taxon>Coleoptera</taxon>
        <taxon>Polyphaga</taxon>
        <taxon>Cucujiformia</taxon>
        <taxon>Coccinelloidea</taxon>
        <taxon>Coccinellidae</taxon>
        <taxon>Epilachninae</taxon>
        <taxon>Epilachnini</taxon>
        <taxon>Henosepilachna</taxon>
    </lineage>
</organism>
<accession>A0AAW1TM79</accession>
<name>A0AAW1TM79_9CUCU</name>
<keyword evidence="2" id="KW-1185">Reference proteome</keyword>
<sequence length="79" mass="8732">MTVALPLSAGRITRFSLLYSSLRERFSDEVKLEGDGLKVRRILAMSCLIFSAWIDGRLKIASSVWQMIVSVGIALGEMA</sequence>
<proteinExistence type="predicted"/>
<dbReference type="AlphaFoldDB" id="A0AAW1TM79"/>
<evidence type="ECO:0000313" key="1">
    <source>
        <dbReference type="EMBL" id="KAK9872561.1"/>
    </source>
</evidence>
<reference evidence="1 2" key="1">
    <citation type="submission" date="2023-03" db="EMBL/GenBank/DDBJ databases">
        <title>Genome insight into feeding habits of ladybird beetles.</title>
        <authorList>
            <person name="Li H.-S."/>
            <person name="Huang Y.-H."/>
            <person name="Pang H."/>
        </authorList>
    </citation>
    <scope>NUCLEOTIDE SEQUENCE [LARGE SCALE GENOMIC DNA]</scope>
    <source>
        <strain evidence="1">SYSU_2023b</strain>
        <tissue evidence="1">Whole body</tissue>
    </source>
</reference>
<dbReference type="EMBL" id="JARQZJ010000012">
    <property type="protein sequence ID" value="KAK9872561.1"/>
    <property type="molecule type" value="Genomic_DNA"/>
</dbReference>
<gene>
    <name evidence="1" type="ORF">WA026_018696</name>
</gene>
<comment type="caution">
    <text evidence="1">The sequence shown here is derived from an EMBL/GenBank/DDBJ whole genome shotgun (WGS) entry which is preliminary data.</text>
</comment>
<protein>
    <submittedName>
        <fullName evidence="1">Uncharacterized protein</fullName>
    </submittedName>
</protein>
<evidence type="ECO:0000313" key="2">
    <source>
        <dbReference type="Proteomes" id="UP001431783"/>
    </source>
</evidence>